<sequence length="64" mass="7026">MQQLMDSSKKCKWVGESLGTGSQPTDNQNENPQHQQGTVIEDITASLVCCPVLQSYTIVFNAII</sequence>
<protein>
    <submittedName>
        <fullName evidence="2">Uncharacterized protein</fullName>
    </submittedName>
</protein>
<dbReference type="EMBL" id="JABCKI010006155">
    <property type="protein sequence ID" value="KAG5635181.1"/>
    <property type="molecule type" value="Genomic_DNA"/>
</dbReference>
<evidence type="ECO:0000313" key="2">
    <source>
        <dbReference type="EMBL" id="KAG5635181.1"/>
    </source>
</evidence>
<evidence type="ECO:0000256" key="1">
    <source>
        <dbReference type="SAM" id="MobiDB-lite"/>
    </source>
</evidence>
<feature type="compositionally biased region" description="Polar residues" evidence="1">
    <location>
        <begin position="19"/>
        <end position="35"/>
    </location>
</feature>
<keyword evidence="3" id="KW-1185">Reference proteome</keyword>
<reference evidence="2" key="2">
    <citation type="submission" date="2021-10" db="EMBL/GenBank/DDBJ databases">
        <title>Phylogenomics reveals ancestral predisposition of the termite-cultivated fungus Termitomyces towards a domesticated lifestyle.</title>
        <authorList>
            <person name="Auxier B."/>
            <person name="Grum-Grzhimaylo A."/>
            <person name="Cardenas M.E."/>
            <person name="Lodge J.D."/>
            <person name="Laessoe T."/>
            <person name="Pedersen O."/>
            <person name="Smith M.E."/>
            <person name="Kuyper T.W."/>
            <person name="Franco-Molano E.A."/>
            <person name="Baroni T.J."/>
            <person name="Aanen D.K."/>
        </authorList>
    </citation>
    <scope>NUCLEOTIDE SEQUENCE</scope>
    <source>
        <strain evidence="2">D49</strain>
    </source>
</reference>
<reference evidence="2" key="1">
    <citation type="submission" date="2021-02" db="EMBL/GenBank/DDBJ databases">
        <authorList>
            <person name="Nieuwenhuis M."/>
            <person name="Van De Peppel L.J.J."/>
        </authorList>
    </citation>
    <scope>NUCLEOTIDE SEQUENCE</scope>
    <source>
        <strain evidence="2">D49</strain>
    </source>
</reference>
<dbReference type="Proteomes" id="UP000717328">
    <property type="component" value="Unassembled WGS sequence"/>
</dbReference>
<accession>A0A9P7FQP6</accession>
<feature type="region of interest" description="Disordered" evidence="1">
    <location>
        <begin position="1"/>
        <end position="35"/>
    </location>
</feature>
<comment type="caution">
    <text evidence="2">The sequence shown here is derived from an EMBL/GenBank/DDBJ whole genome shotgun (WGS) entry which is preliminary data.</text>
</comment>
<dbReference type="AlphaFoldDB" id="A0A9P7FQP6"/>
<proteinExistence type="predicted"/>
<organism evidence="2 3">
    <name type="scientific">Sphagnurus paluster</name>
    <dbReference type="NCBI Taxonomy" id="117069"/>
    <lineage>
        <taxon>Eukaryota</taxon>
        <taxon>Fungi</taxon>
        <taxon>Dikarya</taxon>
        <taxon>Basidiomycota</taxon>
        <taxon>Agaricomycotina</taxon>
        <taxon>Agaricomycetes</taxon>
        <taxon>Agaricomycetidae</taxon>
        <taxon>Agaricales</taxon>
        <taxon>Tricholomatineae</taxon>
        <taxon>Lyophyllaceae</taxon>
        <taxon>Sphagnurus</taxon>
    </lineage>
</organism>
<name>A0A9P7FQP6_9AGAR</name>
<gene>
    <name evidence="2" type="ORF">H0H81_012120</name>
</gene>
<evidence type="ECO:0000313" key="3">
    <source>
        <dbReference type="Proteomes" id="UP000717328"/>
    </source>
</evidence>